<dbReference type="PANTHER" id="PTHR40661:SF3">
    <property type="entry name" value="FELS-1 PROPHAGE TRANSCRIPTIONAL REGULATOR"/>
    <property type="match status" value="1"/>
</dbReference>
<proteinExistence type="predicted"/>
<dbReference type="GO" id="GO:0003677">
    <property type="term" value="F:DNA binding"/>
    <property type="evidence" value="ECO:0007669"/>
    <property type="project" value="UniProtKB-KW"/>
</dbReference>
<evidence type="ECO:0000256" key="2">
    <source>
        <dbReference type="ARBA" id="ARBA00023125"/>
    </source>
</evidence>
<evidence type="ECO:0000256" key="1">
    <source>
        <dbReference type="ARBA" id="ARBA00023015"/>
    </source>
</evidence>
<comment type="caution">
    <text evidence="6">The sequence shown here is derived from an EMBL/GenBank/DDBJ whole genome shotgun (WGS) entry which is preliminary data.</text>
</comment>
<keyword evidence="7" id="KW-1185">Reference proteome</keyword>
<evidence type="ECO:0000259" key="5">
    <source>
        <dbReference type="Pfam" id="PF07022"/>
    </source>
</evidence>
<gene>
    <name evidence="6" type="ORF">GTP45_27395</name>
</gene>
<evidence type="ECO:0008006" key="8">
    <source>
        <dbReference type="Google" id="ProtNLM"/>
    </source>
</evidence>
<dbReference type="InterPro" id="IPR010982">
    <property type="entry name" value="Lambda_DNA-bd_dom_sf"/>
</dbReference>
<dbReference type="AlphaFoldDB" id="A0A7X4KEZ1"/>
<dbReference type="Gene3D" id="2.10.109.10">
    <property type="entry name" value="Umud Fragment, subunit A"/>
    <property type="match status" value="1"/>
</dbReference>
<reference evidence="6 7" key="1">
    <citation type="submission" date="2019-12" db="EMBL/GenBank/DDBJ databases">
        <title>Novel species isolated from a subtropical stream in China.</title>
        <authorList>
            <person name="Lu H."/>
        </authorList>
    </citation>
    <scope>NUCLEOTIDE SEQUENCE [LARGE SCALE GENOMIC DNA]</scope>
    <source>
        <strain evidence="6 7">FT55W</strain>
    </source>
</reference>
<keyword evidence="1" id="KW-0805">Transcription regulation</keyword>
<sequence>MDNEKIDVAAVVDRMKLAVGVQKDIELAAYLEISKSAPAVWKSRETTPIAECIKIAIRKACSLDWLILGRGGFTTEDVENTITEGIDSGGIALPLFDMRTYLVAGASAPSFVTVPRALMDEQGLSAGETMIVRACGDAMLGTIDDGQYMVIDRRPRNTDGVYLVRFGDVLRVARLQRMVRGATRVSYENTSYAVDVIPPEGGDSIEVIGFCQSKISRVF</sequence>
<dbReference type="Gene3D" id="1.10.260.40">
    <property type="entry name" value="lambda repressor-like DNA-binding domains"/>
    <property type="match status" value="1"/>
</dbReference>
<dbReference type="Proteomes" id="UP000450012">
    <property type="component" value="Unassembled WGS sequence"/>
</dbReference>
<dbReference type="SUPFAM" id="SSF51306">
    <property type="entry name" value="LexA/Signal peptidase"/>
    <property type="match status" value="1"/>
</dbReference>
<keyword evidence="3" id="KW-0804">Transcription</keyword>
<organism evidence="6 7">
    <name type="scientific">Duganella rivi</name>
    <dbReference type="NCBI Taxonomy" id="2666083"/>
    <lineage>
        <taxon>Bacteria</taxon>
        <taxon>Pseudomonadati</taxon>
        <taxon>Pseudomonadota</taxon>
        <taxon>Betaproteobacteria</taxon>
        <taxon>Burkholderiales</taxon>
        <taxon>Oxalobacteraceae</taxon>
        <taxon>Telluria group</taxon>
        <taxon>Duganella</taxon>
    </lineage>
</organism>
<dbReference type="InterPro" id="IPR039418">
    <property type="entry name" value="LexA-like"/>
</dbReference>
<dbReference type="PANTHER" id="PTHR40661">
    <property type="match status" value="1"/>
</dbReference>
<keyword evidence="2" id="KW-0238">DNA-binding</keyword>
<protein>
    <recommendedName>
        <fullName evidence="8">Peptidase S24/S26A/S26B/S26C domain-containing protein</fullName>
    </recommendedName>
</protein>
<evidence type="ECO:0000259" key="4">
    <source>
        <dbReference type="Pfam" id="PF00717"/>
    </source>
</evidence>
<evidence type="ECO:0000313" key="6">
    <source>
        <dbReference type="EMBL" id="MYM70507.1"/>
    </source>
</evidence>
<feature type="domain" description="Peptidase S24/S26A/S26B/S26C" evidence="4">
    <location>
        <begin position="119"/>
        <end position="209"/>
    </location>
</feature>
<dbReference type="Pfam" id="PF00717">
    <property type="entry name" value="Peptidase_S24"/>
    <property type="match status" value="1"/>
</dbReference>
<dbReference type="InterPro" id="IPR036286">
    <property type="entry name" value="LexA/Signal_pep-like_sf"/>
</dbReference>
<feature type="domain" description="Bacteriophage CI repressor N-terminal" evidence="5">
    <location>
        <begin position="10"/>
        <end position="72"/>
    </location>
</feature>
<dbReference type="CDD" id="cd06529">
    <property type="entry name" value="S24_LexA-like"/>
    <property type="match status" value="1"/>
</dbReference>
<dbReference type="InterPro" id="IPR010744">
    <property type="entry name" value="Phage_CI_N"/>
</dbReference>
<evidence type="ECO:0000313" key="7">
    <source>
        <dbReference type="Proteomes" id="UP000450012"/>
    </source>
</evidence>
<dbReference type="InterPro" id="IPR015927">
    <property type="entry name" value="Peptidase_S24_S26A/B/C"/>
</dbReference>
<dbReference type="GO" id="GO:0045892">
    <property type="term" value="P:negative regulation of DNA-templated transcription"/>
    <property type="evidence" value="ECO:0007669"/>
    <property type="project" value="InterPro"/>
</dbReference>
<dbReference type="RefSeq" id="WP_161017010.1">
    <property type="nucleotide sequence ID" value="NZ_WWCK01000011.1"/>
</dbReference>
<dbReference type="EMBL" id="WWCK01000011">
    <property type="protein sequence ID" value="MYM70507.1"/>
    <property type="molecule type" value="Genomic_DNA"/>
</dbReference>
<accession>A0A7X4KEZ1</accession>
<evidence type="ECO:0000256" key="3">
    <source>
        <dbReference type="ARBA" id="ARBA00023163"/>
    </source>
</evidence>
<dbReference type="Pfam" id="PF07022">
    <property type="entry name" value="Phage_CI_repr"/>
    <property type="match status" value="1"/>
</dbReference>
<name>A0A7X4KEZ1_9BURK</name>